<dbReference type="EMBL" id="JAVDTR010000015">
    <property type="protein sequence ID" value="MDR6726170.1"/>
    <property type="molecule type" value="Genomic_DNA"/>
</dbReference>
<evidence type="ECO:0000313" key="2">
    <source>
        <dbReference type="Proteomes" id="UP001254832"/>
    </source>
</evidence>
<reference evidence="1" key="1">
    <citation type="submission" date="2023-07" db="EMBL/GenBank/DDBJ databases">
        <title>Sorghum-associated microbial communities from plants grown in Nebraska, USA.</title>
        <authorList>
            <person name="Schachtman D."/>
        </authorList>
    </citation>
    <scope>NUCLEOTIDE SEQUENCE</scope>
    <source>
        <strain evidence="1">BE80</strain>
    </source>
</reference>
<sequence>MMNKEESNLLTDCQHKITRILYNYAFDRRLFPTIHELMVKIRRNRIDFKTEEILEWAVKSSRFIRI</sequence>
<comment type="caution">
    <text evidence="1">The sequence shown here is derived from an EMBL/GenBank/DDBJ whole genome shotgun (WGS) entry which is preliminary data.</text>
</comment>
<dbReference type="Proteomes" id="UP001254832">
    <property type="component" value="Unassembled WGS sequence"/>
</dbReference>
<organism evidence="1 2">
    <name type="scientific">Paenibacillus amylolyticus</name>
    <dbReference type="NCBI Taxonomy" id="1451"/>
    <lineage>
        <taxon>Bacteria</taxon>
        <taxon>Bacillati</taxon>
        <taxon>Bacillota</taxon>
        <taxon>Bacilli</taxon>
        <taxon>Bacillales</taxon>
        <taxon>Paenibacillaceae</taxon>
        <taxon>Paenibacillus</taxon>
    </lineage>
</organism>
<gene>
    <name evidence="1" type="ORF">J2W91_004676</name>
</gene>
<evidence type="ECO:0000313" key="1">
    <source>
        <dbReference type="EMBL" id="MDR6726170.1"/>
    </source>
</evidence>
<accession>A0AAP5LQY9</accession>
<dbReference type="AlphaFoldDB" id="A0AAP5LQY9"/>
<protein>
    <submittedName>
        <fullName evidence="1">Uncharacterized protein</fullName>
    </submittedName>
</protein>
<proteinExistence type="predicted"/>
<name>A0AAP5LQY9_PAEAM</name>